<organism evidence="2 3">
    <name type="scientific">Sorangium cellulosum</name>
    <name type="common">Polyangium cellulosum</name>
    <dbReference type="NCBI Taxonomy" id="56"/>
    <lineage>
        <taxon>Bacteria</taxon>
        <taxon>Pseudomonadati</taxon>
        <taxon>Myxococcota</taxon>
        <taxon>Polyangia</taxon>
        <taxon>Polyangiales</taxon>
        <taxon>Polyangiaceae</taxon>
        <taxon>Sorangium</taxon>
    </lineage>
</organism>
<sequence>MRAGAVVLAAALSGVAVLGGLALVSGAERPKRAELAPSVDRGDASLERKLAQLEQEVRALKRERRLAVVPGRAADRPEQGGTSEAEGAAPAPISPAEEAARIEAHYEGLDAAFRAETRDDAWARDTESAILTLAREPRFEAFSVRRADCAATLCKLEVAATAADAEVPVEELVHAVPRDRIGGAAVRRVGEPLGNRVVAYFVRKGHDLPVTE</sequence>
<reference evidence="2 3" key="1">
    <citation type="submission" date="2014-02" db="EMBL/GenBank/DDBJ databases">
        <title>The small core and large imbalanced accessory genome model reveals a collaborative survival strategy of Sorangium cellulosum strains in nature.</title>
        <authorList>
            <person name="Han K."/>
            <person name="Peng R."/>
            <person name="Blom J."/>
            <person name="Li Y.-Z."/>
        </authorList>
    </citation>
    <scope>NUCLEOTIDE SEQUENCE [LARGE SCALE GENOMIC DNA]</scope>
    <source>
        <strain evidence="2 3">So0007-03</strain>
    </source>
</reference>
<comment type="caution">
    <text evidence="2">The sequence shown here is derived from an EMBL/GenBank/DDBJ whole genome shotgun (WGS) entry which is preliminary data.</text>
</comment>
<dbReference type="Proteomes" id="UP000075502">
    <property type="component" value="Unassembled WGS sequence"/>
</dbReference>
<evidence type="ECO:0000313" key="3">
    <source>
        <dbReference type="Proteomes" id="UP000075502"/>
    </source>
</evidence>
<evidence type="ECO:0000256" key="1">
    <source>
        <dbReference type="SAM" id="MobiDB-lite"/>
    </source>
</evidence>
<gene>
    <name evidence="2" type="ORF">BE21_23050</name>
</gene>
<protein>
    <submittedName>
        <fullName evidence="2">Uncharacterized protein</fullName>
    </submittedName>
</protein>
<feature type="region of interest" description="Disordered" evidence="1">
    <location>
        <begin position="70"/>
        <end position="92"/>
    </location>
</feature>
<accession>A0A150TV11</accession>
<name>A0A150TV11_SORCE</name>
<dbReference type="AlphaFoldDB" id="A0A150TV11"/>
<proteinExistence type="predicted"/>
<evidence type="ECO:0000313" key="2">
    <source>
        <dbReference type="EMBL" id="KYG08541.1"/>
    </source>
</evidence>
<dbReference type="EMBL" id="JEME01000952">
    <property type="protein sequence ID" value="KYG08541.1"/>
    <property type="molecule type" value="Genomic_DNA"/>
</dbReference>
<feature type="compositionally biased region" description="Low complexity" evidence="1">
    <location>
        <begin position="83"/>
        <end position="92"/>
    </location>
</feature>